<protein>
    <recommendedName>
        <fullName evidence="4">PH (Pleckstrin Homology) domain-containing protein</fullName>
    </recommendedName>
</protein>
<dbReference type="RefSeq" id="WP_268074461.1">
    <property type="nucleotide sequence ID" value="NZ_CP109965.1"/>
</dbReference>
<keyword evidence="1" id="KW-0812">Transmembrane</keyword>
<keyword evidence="3" id="KW-1185">Reference proteome</keyword>
<evidence type="ECO:0000313" key="2">
    <source>
        <dbReference type="EMBL" id="WAJ70158.1"/>
    </source>
</evidence>
<organism evidence="2 3">
    <name type="scientific">Catenovulum adriaticum</name>
    <dbReference type="NCBI Taxonomy" id="2984846"/>
    <lineage>
        <taxon>Bacteria</taxon>
        <taxon>Pseudomonadati</taxon>
        <taxon>Pseudomonadota</taxon>
        <taxon>Gammaproteobacteria</taxon>
        <taxon>Alteromonadales</taxon>
        <taxon>Alteromonadaceae</taxon>
        <taxon>Catenovulum</taxon>
    </lineage>
</organism>
<proteinExistence type="predicted"/>
<sequence length="149" mass="16722">MAKVVKKDDQQLILTSYPKCIVGVVFIFLAIFWGAALTSEQAIAIDFYLIFNGVALVVLAVQKHKLSRFDKKSKMVCLISKSILGKKEQWYPLVDIDAVDMNYGRGQFAKGGSVNLVINSKLINIIDSDICVGNRERNIRLKDEVANWL</sequence>
<evidence type="ECO:0008006" key="4">
    <source>
        <dbReference type="Google" id="ProtNLM"/>
    </source>
</evidence>
<reference evidence="2" key="1">
    <citation type="submission" date="2022-10" db="EMBL/GenBank/DDBJ databases">
        <title>Catenovulum adriacola sp. nov. isolated in the Harbour of Susak.</title>
        <authorList>
            <person name="Schoch T."/>
            <person name="Reich S.J."/>
            <person name="Stoeferle S."/>
            <person name="Flaiz M."/>
            <person name="Kazda M."/>
            <person name="Riedel C.U."/>
            <person name="Duerre P."/>
        </authorList>
    </citation>
    <scope>NUCLEOTIDE SEQUENCE</scope>
    <source>
        <strain evidence="2">TS8</strain>
    </source>
</reference>
<name>A0ABY7AKS0_9ALTE</name>
<feature type="transmembrane region" description="Helical" evidence="1">
    <location>
        <begin position="42"/>
        <end position="61"/>
    </location>
</feature>
<feature type="transmembrane region" description="Helical" evidence="1">
    <location>
        <begin position="12"/>
        <end position="36"/>
    </location>
</feature>
<accession>A0ABY7AKS0</accession>
<keyword evidence="1" id="KW-0472">Membrane</keyword>
<keyword evidence="1" id="KW-1133">Transmembrane helix</keyword>
<evidence type="ECO:0000313" key="3">
    <source>
        <dbReference type="Proteomes" id="UP001163726"/>
    </source>
</evidence>
<dbReference type="EMBL" id="CP109965">
    <property type="protein sequence ID" value="WAJ70158.1"/>
    <property type="molecule type" value="Genomic_DNA"/>
</dbReference>
<gene>
    <name evidence="2" type="ORF">OLW01_13595</name>
</gene>
<dbReference type="Proteomes" id="UP001163726">
    <property type="component" value="Chromosome"/>
</dbReference>
<evidence type="ECO:0000256" key="1">
    <source>
        <dbReference type="SAM" id="Phobius"/>
    </source>
</evidence>